<comment type="caution">
    <text evidence="2">The sequence shown here is derived from an EMBL/GenBank/DDBJ whole genome shotgun (WGS) entry which is preliminary data.</text>
</comment>
<gene>
    <name evidence="2" type="ORF">PGLA1383_LOCUS50606</name>
</gene>
<dbReference type="EMBL" id="CAJNNV010031203">
    <property type="protein sequence ID" value="CAE8634996.1"/>
    <property type="molecule type" value="Genomic_DNA"/>
</dbReference>
<evidence type="ECO:0000313" key="2">
    <source>
        <dbReference type="EMBL" id="CAE8634996.1"/>
    </source>
</evidence>
<feature type="chain" id="PRO_5032726995" evidence="1">
    <location>
        <begin position="26"/>
        <end position="154"/>
    </location>
</feature>
<accession>A0A813HAR5</accession>
<feature type="signal peptide" evidence="1">
    <location>
        <begin position="1"/>
        <end position="25"/>
    </location>
</feature>
<feature type="non-terminal residue" evidence="2">
    <location>
        <position position="154"/>
    </location>
</feature>
<reference evidence="2" key="1">
    <citation type="submission" date="2021-02" db="EMBL/GenBank/DDBJ databases">
        <authorList>
            <person name="Dougan E. K."/>
            <person name="Rhodes N."/>
            <person name="Thang M."/>
            <person name="Chan C."/>
        </authorList>
    </citation>
    <scope>NUCLEOTIDE SEQUENCE</scope>
</reference>
<name>A0A813HAR5_POLGL</name>
<dbReference type="Proteomes" id="UP000654075">
    <property type="component" value="Unassembled WGS sequence"/>
</dbReference>
<protein>
    <submittedName>
        <fullName evidence="2">Uncharacterized protein</fullName>
    </submittedName>
</protein>
<evidence type="ECO:0000256" key="1">
    <source>
        <dbReference type="SAM" id="SignalP"/>
    </source>
</evidence>
<evidence type="ECO:0000313" key="3">
    <source>
        <dbReference type="Proteomes" id="UP000654075"/>
    </source>
</evidence>
<dbReference type="AlphaFoldDB" id="A0A813HAR5"/>
<keyword evidence="3" id="KW-1185">Reference proteome</keyword>
<proteinExistence type="predicted"/>
<sequence>AMPLRWRHQALLALGVCGLSASASASVAEVLREEAGLEASVAEVPAQRQLAEGDLGSQSMGAAADQAAVVTDATKTDDGAAEVEASSWLSRLGDTGIALIVIAISTGPAIALSIYRRMQQDESGEGFGGLLGATCRRADTASDSAEDSDGDGIN</sequence>
<keyword evidence="1" id="KW-0732">Signal</keyword>
<organism evidence="2 3">
    <name type="scientific">Polarella glacialis</name>
    <name type="common">Dinoflagellate</name>
    <dbReference type="NCBI Taxonomy" id="89957"/>
    <lineage>
        <taxon>Eukaryota</taxon>
        <taxon>Sar</taxon>
        <taxon>Alveolata</taxon>
        <taxon>Dinophyceae</taxon>
        <taxon>Suessiales</taxon>
        <taxon>Suessiaceae</taxon>
        <taxon>Polarella</taxon>
    </lineage>
</organism>